<evidence type="ECO:0000256" key="1">
    <source>
        <dbReference type="SAM" id="Phobius"/>
    </source>
</evidence>
<dbReference type="RefSeq" id="WP_275116604.1">
    <property type="nucleotide sequence ID" value="NZ_JAOTPO010000001.1"/>
</dbReference>
<organism evidence="3 4">
    <name type="scientific">Alkalihalobacterium chitinilyticum</name>
    <dbReference type="NCBI Taxonomy" id="2980103"/>
    <lineage>
        <taxon>Bacteria</taxon>
        <taxon>Bacillati</taxon>
        <taxon>Bacillota</taxon>
        <taxon>Bacilli</taxon>
        <taxon>Bacillales</taxon>
        <taxon>Bacillaceae</taxon>
        <taxon>Alkalihalobacterium</taxon>
    </lineage>
</organism>
<comment type="caution">
    <text evidence="3">The sequence shown here is derived from an EMBL/GenBank/DDBJ whole genome shotgun (WGS) entry which is preliminary data.</text>
</comment>
<keyword evidence="3" id="KW-0645">Protease</keyword>
<feature type="transmembrane region" description="Helical" evidence="1">
    <location>
        <begin position="122"/>
        <end position="138"/>
    </location>
</feature>
<evidence type="ECO:0000313" key="3">
    <source>
        <dbReference type="EMBL" id="MDE5411976.1"/>
    </source>
</evidence>
<accession>A0ABT5VA43</accession>
<keyword evidence="1" id="KW-1133">Transmembrane helix</keyword>
<proteinExistence type="predicted"/>
<keyword evidence="1" id="KW-0472">Membrane</keyword>
<keyword evidence="4" id="KW-1185">Reference proteome</keyword>
<gene>
    <name evidence="3" type="ORF">N7Z68_01085</name>
</gene>
<evidence type="ECO:0000259" key="2">
    <source>
        <dbReference type="Pfam" id="PF02517"/>
    </source>
</evidence>
<dbReference type="PANTHER" id="PTHR43592:SF15">
    <property type="entry name" value="CAAX AMINO TERMINAL PROTEASE FAMILY PROTEIN"/>
    <property type="match status" value="1"/>
</dbReference>
<dbReference type="Pfam" id="PF02517">
    <property type="entry name" value="Rce1-like"/>
    <property type="match status" value="1"/>
</dbReference>
<dbReference type="PANTHER" id="PTHR43592">
    <property type="entry name" value="CAAX AMINO TERMINAL PROTEASE"/>
    <property type="match status" value="1"/>
</dbReference>
<dbReference type="Proteomes" id="UP001148125">
    <property type="component" value="Unassembled WGS sequence"/>
</dbReference>
<name>A0ABT5VA43_9BACI</name>
<evidence type="ECO:0000313" key="4">
    <source>
        <dbReference type="Proteomes" id="UP001148125"/>
    </source>
</evidence>
<dbReference type="InterPro" id="IPR003675">
    <property type="entry name" value="Rce1/LyrA-like_dom"/>
</dbReference>
<feature type="transmembrane region" description="Helical" evidence="1">
    <location>
        <begin position="54"/>
        <end position="74"/>
    </location>
</feature>
<feature type="transmembrane region" description="Helical" evidence="1">
    <location>
        <begin position="145"/>
        <end position="161"/>
    </location>
</feature>
<keyword evidence="1" id="KW-0812">Transmembrane</keyword>
<feature type="domain" description="CAAX prenyl protease 2/Lysostaphin resistance protein A-like" evidence="2">
    <location>
        <begin position="98"/>
        <end position="180"/>
    </location>
</feature>
<feature type="transmembrane region" description="Helical" evidence="1">
    <location>
        <begin position="20"/>
        <end position="39"/>
    </location>
</feature>
<feature type="transmembrane region" description="Helical" evidence="1">
    <location>
        <begin position="167"/>
        <end position="187"/>
    </location>
</feature>
<protein>
    <submittedName>
        <fullName evidence="3">CPBP family intramembrane metalloprotease</fullName>
    </submittedName>
</protein>
<dbReference type="GO" id="GO:0008237">
    <property type="term" value="F:metallopeptidase activity"/>
    <property type="evidence" value="ECO:0007669"/>
    <property type="project" value="UniProtKB-KW"/>
</dbReference>
<reference evidence="3" key="1">
    <citation type="submission" date="2024-05" db="EMBL/GenBank/DDBJ databases">
        <title>Alkalihalobacillus sp. strain MEB203 novel alkaliphilic bacterium from Lonar Lake, India.</title>
        <authorList>
            <person name="Joshi A."/>
            <person name="Thite S."/>
            <person name="Mengade P."/>
        </authorList>
    </citation>
    <scope>NUCLEOTIDE SEQUENCE</scope>
    <source>
        <strain evidence="3">MEB 203</strain>
    </source>
</reference>
<feature type="transmembrane region" description="Helical" evidence="1">
    <location>
        <begin position="98"/>
        <end position="116"/>
    </location>
</feature>
<sequence length="193" mass="22259">MKRQAKIIQEMSDREILLNLYITQAIMLLIAVVLGFFLIDDMSAFWEMFKWNPVQIFLIGGGIAIIVIIIDLLFDRFLPKVWMDDGGINERVFAKRNVFHIFFIALIVSISEEILFRGILQTQIGLILASLLFALIHFRYLSKPLLFSMAVILSFVLGLLFELTNNLLVPIFTHFLIDFVLGLYIMISARKKT</sequence>
<keyword evidence="3" id="KW-0378">Hydrolase</keyword>
<keyword evidence="3" id="KW-0482">Metalloprotease</keyword>
<dbReference type="EMBL" id="JAOTPO010000001">
    <property type="protein sequence ID" value="MDE5411976.1"/>
    <property type="molecule type" value="Genomic_DNA"/>
</dbReference>